<dbReference type="EMBL" id="KL367474">
    <property type="protein sequence ID" value="KFD73272.1"/>
    <property type="molecule type" value="Genomic_DNA"/>
</dbReference>
<organism evidence="2">
    <name type="scientific">Trichuris suis</name>
    <name type="common">pig whipworm</name>
    <dbReference type="NCBI Taxonomy" id="68888"/>
    <lineage>
        <taxon>Eukaryota</taxon>
        <taxon>Metazoa</taxon>
        <taxon>Ecdysozoa</taxon>
        <taxon>Nematoda</taxon>
        <taxon>Enoplea</taxon>
        <taxon>Dorylaimia</taxon>
        <taxon>Trichinellida</taxon>
        <taxon>Trichuridae</taxon>
        <taxon>Trichuris</taxon>
    </lineage>
</organism>
<name>A0A085NUX6_9BILA</name>
<gene>
    <name evidence="1" type="ORF">M513_08099</name>
    <name evidence="2" type="ORF">M514_08099</name>
</gene>
<sequence length="249" mass="28465">MSSSTAEGNGTDAQTSEQLDAWNCWHSAFKSVHHRKANKQDITRAPLTIRRLHWQLFGQHKLGKGEKRSFKLKSAASVPKALLAKPVRRYLHEEMIQSPSTSLQSVTTATAASVSSNEFPTKALHEEGAHFESSNGEYEKEEVIFPFEASYKDDTLSRYSSLSRICFQCSNEEENELPNSDSCVDQVQPSSIEEDVETTITKVRRKARSNDNYRRLQLKKKKYVVEQKKKKKISTTVRLRKWQGSYAIY</sequence>
<dbReference type="AlphaFoldDB" id="A0A085NUX6"/>
<accession>A0A085NUX6</accession>
<dbReference type="Proteomes" id="UP000030764">
    <property type="component" value="Unassembled WGS sequence"/>
</dbReference>
<evidence type="ECO:0000313" key="1">
    <source>
        <dbReference type="EMBL" id="KFD51058.1"/>
    </source>
</evidence>
<proteinExistence type="predicted"/>
<dbReference type="EMBL" id="KL363244">
    <property type="protein sequence ID" value="KFD51058.1"/>
    <property type="molecule type" value="Genomic_DNA"/>
</dbReference>
<feature type="non-terminal residue" evidence="2">
    <location>
        <position position="249"/>
    </location>
</feature>
<protein>
    <submittedName>
        <fullName evidence="2">Uncharacterized protein</fullName>
    </submittedName>
</protein>
<evidence type="ECO:0000313" key="3">
    <source>
        <dbReference type="Proteomes" id="UP000030764"/>
    </source>
</evidence>
<dbReference type="OrthoDB" id="10402949at2759"/>
<evidence type="ECO:0000313" key="2">
    <source>
        <dbReference type="EMBL" id="KFD73272.1"/>
    </source>
</evidence>
<keyword evidence="3" id="KW-1185">Reference proteome</keyword>
<dbReference type="Proteomes" id="UP000030758">
    <property type="component" value="Unassembled WGS sequence"/>
</dbReference>
<reference evidence="2 3" key="1">
    <citation type="journal article" date="2014" name="Nat. Genet.">
        <title>Genome and transcriptome of the porcine whipworm Trichuris suis.</title>
        <authorList>
            <person name="Jex A.R."/>
            <person name="Nejsum P."/>
            <person name="Schwarz E.M."/>
            <person name="Hu L."/>
            <person name="Young N.D."/>
            <person name="Hall R.S."/>
            <person name="Korhonen P.K."/>
            <person name="Liao S."/>
            <person name="Thamsborg S."/>
            <person name="Xia J."/>
            <person name="Xu P."/>
            <person name="Wang S."/>
            <person name="Scheerlinck J.P."/>
            <person name="Hofmann A."/>
            <person name="Sternberg P.W."/>
            <person name="Wang J."/>
            <person name="Gasser R.B."/>
        </authorList>
    </citation>
    <scope>NUCLEOTIDE SEQUENCE [LARGE SCALE GENOMIC DNA]</scope>
    <source>
        <strain evidence="2">DCEP-RM93F</strain>
        <strain evidence="1">DCEP-RM93M</strain>
    </source>
</reference>